<protein>
    <recommendedName>
        <fullName evidence="1">Mitochondria-eating protein C-terminal domain-containing protein</fullName>
    </recommendedName>
</protein>
<sequence>MGRTDNIPVQQQGGGEQLKTEFRLKSDEAHYKLCEEKSSVTLKAGQEILQYAVSALMIESSKYEIMKQAMDIRKLSTETTSEQLLEIIFKNKKETIAKYFKNMDKEIFEMIMSTPFFAKCIKLCWEMVVQDPPMVLHESLLKDKTFDREVFKEYNMHGSKVVCMVWPALYVHKNGTLLMKGVVKVK</sequence>
<evidence type="ECO:0000259" key="1">
    <source>
        <dbReference type="Pfam" id="PF16026"/>
    </source>
</evidence>
<organism evidence="2 3">
    <name type="scientific">Mytilus coruscus</name>
    <name type="common">Sea mussel</name>
    <dbReference type="NCBI Taxonomy" id="42192"/>
    <lineage>
        <taxon>Eukaryota</taxon>
        <taxon>Metazoa</taxon>
        <taxon>Spiralia</taxon>
        <taxon>Lophotrochozoa</taxon>
        <taxon>Mollusca</taxon>
        <taxon>Bivalvia</taxon>
        <taxon>Autobranchia</taxon>
        <taxon>Pteriomorphia</taxon>
        <taxon>Mytilida</taxon>
        <taxon>Mytiloidea</taxon>
        <taxon>Mytilidae</taxon>
        <taxon>Mytilinae</taxon>
        <taxon>Mytilus</taxon>
    </lineage>
</organism>
<feature type="domain" description="Mitochondria-eating protein C-terminal" evidence="1">
    <location>
        <begin position="103"/>
        <end position="183"/>
    </location>
</feature>
<dbReference type="OrthoDB" id="6075189at2759"/>
<accession>A0A6J8A5W2</accession>
<dbReference type="EMBL" id="CACVKT020000627">
    <property type="protein sequence ID" value="CAC5361573.1"/>
    <property type="molecule type" value="Genomic_DNA"/>
</dbReference>
<dbReference type="Pfam" id="PF16026">
    <property type="entry name" value="MIEAP"/>
    <property type="match status" value="1"/>
</dbReference>
<keyword evidence="3" id="KW-1185">Reference proteome</keyword>
<dbReference type="InterPro" id="IPR031981">
    <property type="entry name" value="MIEAP_C"/>
</dbReference>
<name>A0A6J8A5W2_MYTCO</name>
<gene>
    <name evidence="2" type="ORF">MCOR_3664</name>
</gene>
<proteinExistence type="predicted"/>
<evidence type="ECO:0000313" key="3">
    <source>
        <dbReference type="Proteomes" id="UP000507470"/>
    </source>
</evidence>
<dbReference type="Proteomes" id="UP000507470">
    <property type="component" value="Unassembled WGS sequence"/>
</dbReference>
<reference evidence="2 3" key="1">
    <citation type="submission" date="2020-06" db="EMBL/GenBank/DDBJ databases">
        <authorList>
            <person name="Li R."/>
            <person name="Bekaert M."/>
        </authorList>
    </citation>
    <scope>NUCLEOTIDE SEQUENCE [LARGE SCALE GENOMIC DNA]</scope>
    <source>
        <strain evidence="3">wild</strain>
    </source>
</reference>
<dbReference type="AlphaFoldDB" id="A0A6J8A5W2"/>
<evidence type="ECO:0000313" key="2">
    <source>
        <dbReference type="EMBL" id="CAC5361573.1"/>
    </source>
</evidence>